<dbReference type="PRINTS" id="PR00480">
    <property type="entry name" value="ASTACIN"/>
</dbReference>
<protein>
    <recommendedName>
        <fullName evidence="2">Metalloendopeptidase</fullName>
        <ecNumber evidence="2">3.4.24.-</ecNumber>
    </recommendedName>
</protein>
<keyword evidence="1 2" id="KW-0479">Metal-binding</keyword>
<dbReference type="SUPFAM" id="SSF55486">
    <property type="entry name" value="Metalloproteases ('zincins'), catalytic domain"/>
    <property type="match status" value="1"/>
</dbReference>
<keyword evidence="2" id="KW-0732">Signal</keyword>
<gene>
    <name evidence="4" type="primary">hceb_0</name>
    <name evidence="4" type="ORF">EYF80_056320</name>
</gene>
<keyword evidence="1 2" id="KW-0862">Zinc</keyword>
<dbReference type="AlphaFoldDB" id="A0A4Z2EX28"/>
<feature type="binding site" evidence="1">
    <location>
        <position position="167"/>
    </location>
    <ligand>
        <name>Zn(2+)</name>
        <dbReference type="ChEBI" id="CHEBI:29105"/>
        <note>catalytic</note>
    </ligand>
</feature>
<keyword evidence="1 2" id="KW-0645">Protease</keyword>
<dbReference type="EC" id="3.4.24.-" evidence="2"/>
<accession>A0A4Z2EX28</accession>
<dbReference type="PANTHER" id="PTHR10127">
    <property type="entry name" value="DISCOIDIN, CUB, EGF, LAMININ , AND ZINC METALLOPROTEASE DOMAIN CONTAINING"/>
    <property type="match status" value="1"/>
</dbReference>
<feature type="chain" id="PRO_5021506925" description="Metalloendopeptidase" evidence="2">
    <location>
        <begin position="18"/>
        <end position="215"/>
    </location>
</feature>
<sequence length="215" mass="24196">MTPAFLILLFLSAITAAAVTSDPPIEEQDTFGTIEAANENITTTLEDGDLVPIVATRNADPCVLTGCKWPKQGSYVYVPVSIDSSDYTRIERNIIIRGLLTFHQSTCIRFHWRRTTDEEYIHFFPGDGCWSSLGRQIGGQSVSLKKSGCLYTDTVQHEVLHVLGFHHEQVRSDRDEHVTILTENIRPGAERNFAKKITNNLDTPYDFDSVMQYGK</sequence>
<evidence type="ECO:0000313" key="5">
    <source>
        <dbReference type="Proteomes" id="UP000314294"/>
    </source>
</evidence>
<dbReference type="PANTHER" id="PTHR10127:SF899">
    <property type="entry name" value="ASTACIN-LIKE METALLOENDOPEPTIDASE-RELATED"/>
    <property type="match status" value="1"/>
</dbReference>
<proteinExistence type="predicted"/>
<evidence type="ECO:0000256" key="1">
    <source>
        <dbReference type="PROSITE-ProRule" id="PRU01211"/>
    </source>
</evidence>
<dbReference type="InterPro" id="IPR024079">
    <property type="entry name" value="MetalloPept_cat_dom_sf"/>
</dbReference>
<dbReference type="GO" id="GO:0004222">
    <property type="term" value="F:metalloendopeptidase activity"/>
    <property type="evidence" value="ECO:0007669"/>
    <property type="project" value="UniProtKB-UniRule"/>
</dbReference>
<feature type="active site" evidence="1">
    <location>
        <position position="158"/>
    </location>
</feature>
<dbReference type="SMART" id="SM00235">
    <property type="entry name" value="ZnMc"/>
    <property type="match status" value="1"/>
</dbReference>
<dbReference type="InterPro" id="IPR006026">
    <property type="entry name" value="Peptidase_Metallo"/>
</dbReference>
<comment type="caution">
    <text evidence="1">Lacks conserved residue(s) required for the propagation of feature annotation.</text>
</comment>
<keyword evidence="1 2" id="KW-0482">Metalloprotease</keyword>
<evidence type="ECO:0000259" key="3">
    <source>
        <dbReference type="PROSITE" id="PS51864"/>
    </source>
</evidence>
<feature type="domain" description="Peptidase M12A" evidence="3">
    <location>
        <begin position="58"/>
        <end position="215"/>
    </location>
</feature>
<feature type="binding site" evidence="1">
    <location>
        <position position="161"/>
    </location>
    <ligand>
        <name>Zn(2+)</name>
        <dbReference type="ChEBI" id="CHEBI:29105"/>
        <note>catalytic</note>
    </ligand>
</feature>
<keyword evidence="5" id="KW-1185">Reference proteome</keyword>
<comment type="cofactor">
    <cofactor evidence="1 2">
        <name>Zn(2+)</name>
        <dbReference type="ChEBI" id="CHEBI:29105"/>
    </cofactor>
    <text evidence="1 2">Binds 1 zinc ion per subunit.</text>
</comment>
<reference evidence="4 5" key="1">
    <citation type="submission" date="2019-03" db="EMBL/GenBank/DDBJ databases">
        <title>First draft genome of Liparis tanakae, snailfish: a comprehensive survey of snailfish specific genes.</title>
        <authorList>
            <person name="Kim W."/>
            <person name="Song I."/>
            <person name="Jeong J.-H."/>
            <person name="Kim D."/>
            <person name="Kim S."/>
            <person name="Ryu S."/>
            <person name="Song J.Y."/>
            <person name="Lee S.K."/>
        </authorList>
    </citation>
    <scope>NUCLEOTIDE SEQUENCE [LARGE SCALE GENOMIC DNA]</scope>
    <source>
        <tissue evidence="4">Muscle</tissue>
    </source>
</reference>
<dbReference type="GO" id="GO:0006508">
    <property type="term" value="P:proteolysis"/>
    <property type="evidence" value="ECO:0007669"/>
    <property type="project" value="UniProtKB-KW"/>
</dbReference>
<dbReference type="Proteomes" id="UP000314294">
    <property type="component" value="Unassembled WGS sequence"/>
</dbReference>
<dbReference type="OrthoDB" id="291007at2759"/>
<dbReference type="EMBL" id="SRLO01002220">
    <property type="protein sequence ID" value="TNN33516.1"/>
    <property type="molecule type" value="Genomic_DNA"/>
</dbReference>
<dbReference type="InterPro" id="IPR001506">
    <property type="entry name" value="Peptidase_M12A"/>
</dbReference>
<dbReference type="Pfam" id="PF01400">
    <property type="entry name" value="Astacin"/>
    <property type="match status" value="1"/>
</dbReference>
<feature type="binding site" evidence="1">
    <location>
        <position position="157"/>
    </location>
    <ligand>
        <name>Zn(2+)</name>
        <dbReference type="ChEBI" id="CHEBI:29105"/>
        <note>catalytic</note>
    </ligand>
</feature>
<feature type="signal peptide" evidence="2">
    <location>
        <begin position="1"/>
        <end position="17"/>
    </location>
</feature>
<comment type="caution">
    <text evidence="4">The sequence shown here is derived from an EMBL/GenBank/DDBJ whole genome shotgun (WGS) entry which is preliminary data.</text>
</comment>
<dbReference type="GO" id="GO:0008270">
    <property type="term" value="F:zinc ion binding"/>
    <property type="evidence" value="ECO:0007669"/>
    <property type="project" value="UniProtKB-UniRule"/>
</dbReference>
<dbReference type="PROSITE" id="PS51864">
    <property type="entry name" value="ASTACIN"/>
    <property type="match status" value="1"/>
</dbReference>
<evidence type="ECO:0000256" key="2">
    <source>
        <dbReference type="RuleBase" id="RU361183"/>
    </source>
</evidence>
<organism evidence="4 5">
    <name type="scientific">Liparis tanakae</name>
    <name type="common">Tanaka's snailfish</name>
    <dbReference type="NCBI Taxonomy" id="230148"/>
    <lineage>
        <taxon>Eukaryota</taxon>
        <taxon>Metazoa</taxon>
        <taxon>Chordata</taxon>
        <taxon>Craniata</taxon>
        <taxon>Vertebrata</taxon>
        <taxon>Euteleostomi</taxon>
        <taxon>Actinopterygii</taxon>
        <taxon>Neopterygii</taxon>
        <taxon>Teleostei</taxon>
        <taxon>Neoteleostei</taxon>
        <taxon>Acanthomorphata</taxon>
        <taxon>Eupercaria</taxon>
        <taxon>Perciformes</taxon>
        <taxon>Cottioidei</taxon>
        <taxon>Cottales</taxon>
        <taxon>Liparidae</taxon>
        <taxon>Liparis</taxon>
    </lineage>
</organism>
<evidence type="ECO:0000313" key="4">
    <source>
        <dbReference type="EMBL" id="TNN33516.1"/>
    </source>
</evidence>
<name>A0A4Z2EX28_9TELE</name>
<keyword evidence="1 2" id="KW-0378">Hydrolase</keyword>
<dbReference type="Gene3D" id="3.40.390.10">
    <property type="entry name" value="Collagenase (Catalytic Domain)"/>
    <property type="match status" value="1"/>
</dbReference>